<dbReference type="GO" id="GO:0006412">
    <property type="term" value="P:translation"/>
    <property type="evidence" value="ECO:0007669"/>
    <property type="project" value="TreeGrafter"/>
</dbReference>
<dbReference type="InterPro" id="IPR003029">
    <property type="entry name" value="S1_domain"/>
</dbReference>
<dbReference type="GO" id="GO:0022627">
    <property type="term" value="C:cytosolic small ribosomal subunit"/>
    <property type="evidence" value="ECO:0007669"/>
    <property type="project" value="TreeGrafter"/>
</dbReference>
<gene>
    <name evidence="6" type="ORF">EIW28_00730</name>
</gene>
<feature type="domain" description="S1 motif" evidence="5">
    <location>
        <begin position="14"/>
        <end position="83"/>
    </location>
</feature>
<protein>
    <submittedName>
        <fullName evidence="6">S1 RNA-binding domain-containing protein</fullName>
    </submittedName>
</protein>
<dbReference type="AlphaFoldDB" id="A0A426V354"/>
<feature type="transmembrane region" description="Helical" evidence="4">
    <location>
        <begin position="20"/>
        <end position="43"/>
    </location>
</feature>
<dbReference type="PANTHER" id="PTHR10724">
    <property type="entry name" value="30S RIBOSOMAL PROTEIN S1"/>
    <property type="match status" value="1"/>
</dbReference>
<accession>A0A426V354</accession>
<evidence type="ECO:0000313" key="7">
    <source>
        <dbReference type="Proteomes" id="UP000277256"/>
    </source>
</evidence>
<dbReference type="Pfam" id="PF00575">
    <property type="entry name" value="S1"/>
    <property type="match status" value="1"/>
</dbReference>
<keyword evidence="7" id="KW-1185">Reference proteome</keyword>
<sequence length="160" mass="17075">MAASEHSLNHLRSGQICTGRVVAIASFGVTFVDVGGVTAMINIPELSWRRVRHPSEVVAVGREVTALILDVDERRQRVTLSLKALQPDPMAALVTRVGEVVTGPVTRAAPIGVFVRVEDRPDGFEGLVPGAAFEVGDVLSVVLVEVDPARRRILLALPPG</sequence>
<dbReference type="InterPro" id="IPR012340">
    <property type="entry name" value="NA-bd_OB-fold"/>
</dbReference>
<feature type="domain" description="S1 motif" evidence="5">
    <location>
        <begin position="98"/>
        <end position="158"/>
    </location>
</feature>
<name>A0A426V354_9ACTN</name>
<dbReference type="SMART" id="SM00316">
    <property type="entry name" value="S1"/>
    <property type="match status" value="2"/>
</dbReference>
<dbReference type="SUPFAM" id="SSF50249">
    <property type="entry name" value="Nucleic acid-binding proteins"/>
    <property type="match status" value="2"/>
</dbReference>
<keyword evidence="4" id="KW-1133">Transmembrane helix</keyword>
<keyword evidence="2" id="KW-0689">Ribosomal protein</keyword>
<evidence type="ECO:0000256" key="4">
    <source>
        <dbReference type="SAM" id="Phobius"/>
    </source>
</evidence>
<dbReference type="OrthoDB" id="286090at2"/>
<evidence type="ECO:0000256" key="1">
    <source>
        <dbReference type="ARBA" id="ARBA00006767"/>
    </source>
</evidence>
<reference evidence="6 7" key="1">
    <citation type="submission" date="2018-12" db="EMBL/GenBank/DDBJ databases">
        <title>Glycomyces sp. YIM 121974 draft genome.</title>
        <authorList>
            <person name="Li Q."/>
        </authorList>
    </citation>
    <scope>NUCLEOTIDE SEQUENCE [LARGE SCALE GENOMIC DNA]</scope>
    <source>
        <strain evidence="6 7">YIM 121974</strain>
    </source>
</reference>
<evidence type="ECO:0000256" key="3">
    <source>
        <dbReference type="ARBA" id="ARBA00023274"/>
    </source>
</evidence>
<organism evidence="6 7">
    <name type="scientific">Glycomyces terrestris</name>
    <dbReference type="NCBI Taxonomy" id="2493553"/>
    <lineage>
        <taxon>Bacteria</taxon>
        <taxon>Bacillati</taxon>
        <taxon>Actinomycetota</taxon>
        <taxon>Actinomycetes</taxon>
        <taxon>Glycomycetales</taxon>
        <taxon>Glycomycetaceae</taxon>
        <taxon>Glycomyces</taxon>
    </lineage>
</organism>
<keyword evidence="4" id="KW-0472">Membrane</keyword>
<dbReference type="Proteomes" id="UP000277256">
    <property type="component" value="Unassembled WGS sequence"/>
</dbReference>
<proteinExistence type="inferred from homology"/>
<dbReference type="Gene3D" id="2.40.50.140">
    <property type="entry name" value="Nucleic acid-binding proteins"/>
    <property type="match status" value="2"/>
</dbReference>
<dbReference type="PANTHER" id="PTHR10724:SF7">
    <property type="entry name" value="SMALL RIBOSOMAL SUBUNIT PROTEIN BS1C"/>
    <property type="match status" value="1"/>
</dbReference>
<comment type="caution">
    <text evidence="6">The sequence shown here is derived from an EMBL/GenBank/DDBJ whole genome shotgun (WGS) entry which is preliminary data.</text>
</comment>
<comment type="similarity">
    <text evidence="1">Belongs to the bacterial ribosomal protein bS1 family.</text>
</comment>
<evidence type="ECO:0000256" key="2">
    <source>
        <dbReference type="ARBA" id="ARBA00022980"/>
    </source>
</evidence>
<dbReference type="PROSITE" id="PS50126">
    <property type="entry name" value="S1"/>
    <property type="match status" value="2"/>
</dbReference>
<dbReference type="RefSeq" id="WP_125245817.1">
    <property type="nucleotide sequence ID" value="NZ_RSEB01000001.1"/>
</dbReference>
<evidence type="ECO:0000313" key="6">
    <source>
        <dbReference type="EMBL" id="RRS01339.1"/>
    </source>
</evidence>
<dbReference type="EMBL" id="RSEB01000001">
    <property type="protein sequence ID" value="RRS01339.1"/>
    <property type="molecule type" value="Genomic_DNA"/>
</dbReference>
<evidence type="ECO:0000259" key="5">
    <source>
        <dbReference type="PROSITE" id="PS50126"/>
    </source>
</evidence>
<keyword evidence="3" id="KW-0687">Ribonucleoprotein</keyword>
<dbReference type="GO" id="GO:0003735">
    <property type="term" value="F:structural constituent of ribosome"/>
    <property type="evidence" value="ECO:0007669"/>
    <property type="project" value="TreeGrafter"/>
</dbReference>
<keyword evidence="4" id="KW-0812">Transmembrane</keyword>
<dbReference type="GO" id="GO:0003729">
    <property type="term" value="F:mRNA binding"/>
    <property type="evidence" value="ECO:0007669"/>
    <property type="project" value="TreeGrafter"/>
</dbReference>
<dbReference type="InterPro" id="IPR050437">
    <property type="entry name" value="Ribos_protein_bS1-like"/>
</dbReference>